<dbReference type="CDD" id="cd19757">
    <property type="entry name" value="Bbox1"/>
    <property type="match status" value="1"/>
</dbReference>
<sequence length="204" mass="23156">MQPSSRNMLIPECSEYCDGNAAEFFCPECSAMFCGSCYDKEHLGNERKSQHGKLTEWHAICSAHKHTLDYFNLTILQPMCVICRKENMQAAESQHHVVENIDNIVPKLRSLIEKKLSSASELISKLNSEITKAENTAKSTANSVVDYIKCVFVKLRRYLEESETELVEGARCYFDEFWEVNEENLGVKNAVQSLEAISEEASET</sequence>
<dbReference type="Gene3D" id="3.30.160.60">
    <property type="entry name" value="Classic Zinc Finger"/>
    <property type="match status" value="1"/>
</dbReference>
<name>A0AAD9V9A9_ACRCE</name>
<evidence type="ECO:0000313" key="5">
    <source>
        <dbReference type="Proteomes" id="UP001249851"/>
    </source>
</evidence>
<accession>A0AAD9V9A9</accession>
<dbReference type="InterPro" id="IPR000315">
    <property type="entry name" value="Znf_B-box"/>
</dbReference>
<keyword evidence="1" id="KW-0863">Zinc-finger</keyword>
<keyword evidence="2" id="KW-0175">Coiled coil</keyword>
<protein>
    <recommendedName>
        <fullName evidence="3">B box-type domain-containing protein</fullName>
    </recommendedName>
</protein>
<evidence type="ECO:0000256" key="2">
    <source>
        <dbReference type="SAM" id="Coils"/>
    </source>
</evidence>
<feature type="coiled-coil region" evidence="2">
    <location>
        <begin position="116"/>
        <end position="143"/>
    </location>
</feature>
<feature type="domain" description="B box-type" evidence="3">
    <location>
        <begin position="13"/>
        <end position="56"/>
    </location>
</feature>
<keyword evidence="1" id="KW-0862">Zinc</keyword>
<keyword evidence="1" id="KW-0479">Metal-binding</keyword>
<dbReference type="PROSITE" id="PS50119">
    <property type="entry name" value="ZF_BBOX"/>
    <property type="match status" value="1"/>
</dbReference>
<reference evidence="4" key="2">
    <citation type="journal article" date="2023" name="Science">
        <title>Genomic signatures of disease resistance in endangered staghorn corals.</title>
        <authorList>
            <person name="Vollmer S.V."/>
            <person name="Selwyn J.D."/>
            <person name="Despard B.A."/>
            <person name="Roesel C.L."/>
        </authorList>
    </citation>
    <scope>NUCLEOTIDE SEQUENCE</scope>
    <source>
        <strain evidence="4">K2</strain>
    </source>
</reference>
<dbReference type="GO" id="GO:0008270">
    <property type="term" value="F:zinc ion binding"/>
    <property type="evidence" value="ECO:0007669"/>
    <property type="project" value="UniProtKB-KW"/>
</dbReference>
<evidence type="ECO:0000313" key="4">
    <source>
        <dbReference type="EMBL" id="KAK2565520.1"/>
    </source>
</evidence>
<evidence type="ECO:0000259" key="3">
    <source>
        <dbReference type="PROSITE" id="PS50119"/>
    </source>
</evidence>
<gene>
    <name evidence="4" type="ORF">P5673_010605</name>
</gene>
<keyword evidence="5" id="KW-1185">Reference proteome</keyword>
<dbReference type="EMBL" id="JARQWQ010000019">
    <property type="protein sequence ID" value="KAK2565520.1"/>
    <property type="molecule type" value="Genomic_DNA"/>
</dbReference>
<dbReference type="AlphaFoldDB" id="A0AAD9V9A9"/>
<proteinExistence type="predicted"/>
<comment type="caution">
    <text evidence="4">The sequence shown here is derived from an EMBL/GenBank/DDBJ whole genome shotgun (WGS) entry which is preliminary data.</text>
</comment>
<organism evidence="4 5">
    <name type="scientific">Acropora cervicornis</name>
    <name type="common">Staghorn coral</name>
    <dbReference type="NCBI Taxonomy" id="6130"/>
    <lineage>
        <taxon>Eukaryota</taxon>
        <taxon>Metazoa</taxon>
        <taxon>Cnidaria</taxon>
        <taxon>Anthozoa</taxon>
        <taxon>Hexacorallia</taxon>
        <taxon>Scleractinia</taxon>
        <taxon>Astrocoeniina</taxon>
        <taxon>Acroporidae</taxon>
        <taxon>Acropora</taxon>
    </lineage>
</organism>
<evidence type="ECO:0000256" key="1">
    <source>
        <dbReference type="PROSITE-ProRule" id="PRU00024"/>
    </source>
</evidence>
<dbReference type="Proteomes" id="UP001249851">
    <property type="component" value="Unassembled WGS sequence"/>
</dbReference>
<reference evidence="4" key="1">
    <citation type="journal article" date="2023" name="G3 (Bethesda)">
        <title>Whole genome assembly and annotation of the endangered Caribbean coral Acropora cervicornis.</title>
        <authorList>
            <person name="Selwyn J.D."/>
            <person name="Vollmer S.V."/>
        </authorList>
    </citation>
    <scope>NUCLEOTIDE SEQUENCE</scope>
    <source>
        <strain evidence="4">K2</strain>
    </source>
</reference>